<dbReference type="AlphaFoldDB" id="A0A9X9WSR8"/>
<accession>A0A9X9WSR8</accession>
<evidence type="ECO:0000256" key="2">
    <source>
        <dbReference type="SAM" id="MobiDB-lite"/>
    </source>
</evidence>
<keyword evidence="1" id="KW-0378">Hydrolase</keyword>
<proteinExistence type="predicted"/>
<feature type="domain" description="FHA" evidence="3">
    <location>
        <begin position="55"/>
        <end position="104"/>
    </location>
</feature>
<dbReference type="PANTHER" id="PTHR43156:SF2">
    <property type="entry name" value="STAGE II SPORULATION PROTEIN E"/>
    <property type="match status" value="1"/>
</dbReference>
<dbReference type="InterPro" id="IPR001932">
    <property type="entry name" value="PPM-type_phosphatase-like_dom"/>
</dbReference>
<keyword evidence="5" id="KW-1185">Reference proteome</keyword>
<dbReference type="Pfam" id="PF07228">
    <property type="entry name" value="SpoIIE"/>
    <property type="match status" value="1"/>
</dbReference>
<dbReference type="InterPro" id="IPR036457">
    <property type="entry name" value="PPM-type-like_dom_sf"/>
</dbReference>
<gene>
    <name evidence="4" type="ORF">GXW76_03340</name>
</gene>
<dbReference type="SMART" id="SM00331">
    <property type="entry name" value="PP2C_SIG"/>
    <property type="match status" value="1"/>
</dbReference>
<reference evidence="4" key="1">
    <citation type="submission" date="2020-01" db="EMBL/GenBank/DDBJ databases">
        <authorList>
            <person name="Rat A."/>
        </authorList>
    </citation>
    <scope>NUCLEOTIDE SEQUENCE</scope>
    <source>
        <strain evidence="4">LMG 31231</strain>
    </source>
</reference>
<evidence type="ECO:0000256" key="1">
    <source>
        <dbReference type="ARBA" id="ARBA00022801"/>
    </source>
</evidence>
<dbReference type="InterPro" id="IPR000253">
    <property type="entry name" value="FHA_dom"/>
</dbReference>
<dbReference type="Pfam" id="PF00498">
    <property type="entry name" value="FHA"/>
    <property type="match status" value="1"/>
</dbReference>
<dbReference type="Proteomes" id="UP001138751">
    <property type="component" value="Unassembled WGS sequence"/>
</dbReference>
<dbReference type="SUPFAM" id="SSF49879">
    <property type="entry name" value="SMAD/FHA domain"/>
    <property type="match status" value="1"/>
</dbReference>
<reference evidence="4" key="2">
    <citation type="journal article" date="2021" name="Syst. Appl. Microbiol.">
        <title>Roseomonas hellenica sp. nov., isolated from roots of wild-growing Alkanna tinctoria.</title>
        <authorList>
            <person name="Rat A."/>
            <person name="Naranjo H.D."/>
            <person name="Lebbe L."/>
            <person name="Cnockaert M."/>
            <person name="Krigas N."/>
            <person name="Grigoriadou K."/>
            <person name="Maloupa E."/>
            <person name="Willems A."/>
        </authorList>
    </citation>
    <scope>NUCLEOTIDE SEQUENCE</scope>
    <source>
        <strain evidence="4">LMG 31231</strain>
    </source>
</reference>
<evidence type="ECO:0000313" key="4">
    <source>
        <dbReference type="EMBL" id="MBR0670197.1"/>
    </source>
</evidence>
<dbReference type="Gene3D" id="3.60.40.10">
    <property type="entry name" value="PPM-type phosphatase domain"/>
    <property type="match status" value="1"/>
</dbReference>
<evidence type="ECO:0000313" key="5">
    <source>
        <dbReference type="Proteomes" id="UP001138751"/>
    </source>
</evidence>
<evidence type="ECO:0000259" key="3">
    <source>
        <dbReference type="PROSITE" id="PS50006"/>
    </source>
</evidence>
<feature type="compositionally biased region" description="Basic and acidic residues" evidence="2">
    <location>
        <begin position="1"/>
        <end position="17"/>
    </location>
</feature>
<dbReference type="GO" id="GO:0016791">
    <property type="term" value="F:phosphatase activity"/>
    <property type="evidence" value="ECO:0007669"/>
    <property type="project" value="TreeGrafter"/>
</dbReference>
<name>A0A9X9WSR8_9PROT</name>
<dbReference type="CDD" id="cd00060">
    <property type="entry name" value="FHA"/>
    <property type="match status" value="1"/>
</dbReference>
<dbReference type="SMART" id="SM00240">
    <property type="entry name" value="FHA"/>
    <property type="match status" value="1"/>
</dbReference>
<comment type="caution">
    <text evidence="4">The sequence shown here is derived from an EMBL/GenBank/DDBJ whole genome shotgun (WGS) entry which is preliminary data.</text>
</comment>
<dbReference type="InterPro" id="IPR008984">
    <property type="entry name" value="SMAD_FHA_dom_sf"/>
</dbReference>
<feature type="region of interest" description="Disordered" evidence="2">
    <location>
        <begin position="1"/>
        <end position="24"/>
    </location>
</feature>
<dbReference type="Gene3D" id="2.60.200.20">
    <property type="match status" value="1"/>
</dbReference>
<protein>
    <submittedName>
        <fullName evidence="4">SpoIIE family protein phosphatase</fullName>
    </submittedName>
</protein>
<dbReference type="EMBL" id="JAAEDM010000005">
    <property type="protein sequence ID" value="MBR0670197.1"/>
    <property type="molecule type" value="Genomic_DNA"/>
</dbReference>
<dbReference type="RefSeq" id="WP_211860571.1">
    <property type="nucleotide sequence ID" value="NZ_JAAEDM010000005.1"/>
</dbReference>
<dbReference type="PANTHER" id="PTHR43156">
    <property type="entry name" value="STAGE II SPORULATION PROTEIN E-RELATED"/>
    <property type="match status" value="1"/>
</dbReference>
<dbReference type="PROSITE" id="PS50006">
    <property type="entry name" value="FHA_DOMAIN"/>
    <property type="match status" value="1"/>
</dbReference>
<organism evidence="4 5">
    <name type="scientific">Neoroseomonas soli</name>
    <dbReference type="NCBI Taxonomy" id="1081025"/>
    <lineage>
        <taxon>Bacteria</taxon>
        <taxon>Pseudomonadati</taxon>
        <taxon>Pseudomonadota</taxon>
        <taxon>Alphaproteobacteria</taxon>
        <taxon>Acetobacterales</taxon>
        <taxon>Acetobacteraceae</taxon>
        <taxon>Neoroseomonas</taxon>
    </lineage>
</organism>
<dbReference type="InterPro" id="IPR052016">
    <property type="entry name" value="Bact_Sigma-Reg"/>
</dbReference>
<sequence>MTDDATERHPPESERTMVRRAAPTAVEPDPVLHVLDLEPAEGIAARRIGLDATPLTIGRTPQNGLALPSPDVSRSHCILALEGEAVVVSDLGSTNGTIVDGRAAQGPTRLAPGSRLRLGPFTLVYRSGRASDLARAEEVERDLARAGRYVAALLPPPVAEGPVRADWRFVPSARIGGDGFGYGWLDERRFAAWLLDVSGHGAGSALLAASAMNILREHSLPGVDFADPVAVLSAANARFQMDRHGGLYFSIWYGVLDIGSRVLTFGCAGQHPAFLVAPGEAAPQPLWVKSPAIGLAPDWPYRRAEVAVPPGARLHLFSDGAFEITAADGAQLGIRDFLPLLSAPAVPGLAEPERLWRAVRGRARPGPLDDDVSLVTLDIP</sequence>